<dbReference type="EMBL" id="JAOPKB010000024">
    <property type="protein sequence ID" value="MCU4975777.1"/>
    <property type="molecule type" value="Genomic_DNA"/>
</dbReference>
<evidence type="ECO:0000313" key="5">
    <source>
        <dbReference type="Proteomes" id="UP001321018"/>
    </source>
</evidence>
<keyword evidence="4" id="KW-1185">Reference proteome</keyword>
<dbReference type="EMBL" id="JAOPKA010000006">
    <property type="protein sequence ID" value="MCU4742016.1"/>
    <property type="molecule type" value="Genomic_DNA"/>
</dbReference>
<dbReference type="AlphaFoldDB" id="A0AAP2YYT3"/>
<gene>
    <name evidence="3" type="ORF">OB955_24140</name>
    <name evidence="2" type="ORF">OB960_11470</name>
</gene>
<evidence type="ECO:0000313" key="4">
    <source>
        <dbReference type="Proteomes" id="UP001320972"/>
    </source>
</evidence>
<organism evidence="2 5">
    <name type="scientific">Natronoglomus mannanivorans</name>
    <dbReference type="NCBI Taxonomy" id="2979990"/>
    <lineage>
        <taxon>Archaea</taxon>
        <taxon>Methanobacteriati</taxon>
        <taxon>Methanobacteriota</taxon>
        <taxon>Stenosarchaea group</taxon>
        <taxon>Halobacteria</taxon>
        <taxon>Halobacteriales</taxon>
        <taxon>Natrialbaceae</taxon>
        <taxon>Natronoglomus</taxon>
    </lineage>
</organism>
<dbReference type="RefSeq" id="WP_338003851.1">
    <property type="nucleotide sequence ID" value="NZ_JAOPKA010000006.1"/>
</dbReference>
<comment type="caution">
    <text evidence="2">The sequence shown here is derived from an EMBL/GenBank/DDBJ whole genome shotgun (WGS) entry which is preliminary data.</text>
</comment>
<accession>A0AAP2YYT3</accession>
<evidence type="ECO:0000313" key="2">
    <source>
        <dbReference type="EMBL" id="MCU4742016.1"/>
    </source>
</evidence>
<keyword evidence="1" id="KW-0472">Membrane</keyword>
<feature type="transmembrane region" description="Helical" evidence="1">
    <location>
        <begin position="35"/>
        <end position="54"/>
    </location>
</feature>
<name>A0AAP2YYT3_9EURY</name>
<reference evidence="2 4" key="1">
    <citation type="submission" date="2022-09" db="EMBL/GenBank/DDBJ databases">
        <title>Enrichment on poylsaccharides allowed isolation of novel metabolic and taxonomic groups of Haloarchaea.</title>
        <authorList>
            <person name="Sorokin D.Y."/>
            <person name="Elcheninov A.G."/>
            <person name="Khizhniak T.V."/>
            <person name="Kolganova T.V."/>
            <person name="Kublanov I.V."/>
        </authorList>
    </citation>
    <scope>NUCLEOTIDE SEQUENCE</scope>
    <source>
        <strain evidence="3 4">AArc-m2/3/4</strain>
        <strain evidence="2">AArc-xg1-1</strain>
    </source>
</reference>
<evidence type="ECO:0000256" key="1">
    <source>
        <dbReference type="SAM" id="Phobius"/>
    </source>
</evidence>
<dbReference type="Proteomes" id="UP001320972">
    <property type="component" value="Unassembled WGS sequence"/>
</dbReference>
<proteinExistence type="predicted"/>
<keyword evidence="1" id="KW-0812">Transmembrane</keyword>
<sequence length="62" mass="6945">MSSHEHQQGVLLFGAAVALLTVSLGYVVAFEATRTDYAVIALGISLAWFAFYYFQDRLAEWE</sequence>
<keyword evidence="1" id="KW-1133">Transmembrane helix</keyword>
<protein>
    <submittedName>
        <fullName evidence="2">Uncharacterized protein</fullName>
    </submittedName>
</protein>
<dbReference type="Proteomes" id="UP001321018">
    <property type="component" value="Unassembled WGS sequence"/>
</dbReference>
<evidence type="ECO:0000313" key="3">
    <source>
        <dbReference type="EMBL" id="MCU4975777.1"/>
    </source>
</evidence>